<keyword evidence="3" id="KW-0813">Transport</keyword>
<comment type="subcellular location">
    <subcellularLocation>
        <location evidence="1">Membrane</location>
        <topology evidence="1">Multi-pass membrane protein</topology>
    </subcellularLocation>
</comment>
<evidence type="ECO:0000256" key="3">
    <source>
        <dbReference type="ARBA" id="ARBA00022448"/>
    </source>
</evidence>
<dbReference type="InterPro" id="IPR008972">
    <property type="entry name" value="Cupredoxin"/>
</dbReference>
<dbReference type="InterPro" id="IPR034236">
    <property type="entry name" value="CuRO_CcO_Caa3_II"/>
</dbReference>
<comment type="similarity">
    <text evidence="2">Belongs to the cytochrome c oxidase subunit 2 family.</text>
</comment>
<organism evidence="16 17">
    <name type="scientific">Aquamicrobium zhengzhouense</name>
    <dbReference type="NCBI Taxonomy" id="2781738"/>
    <lineage>
        <taxon>Bacteria</taxon>
        <taxon>Pseudomonadati</taxon>
        <taxon>Pseudomonadota</taxon>
        <taxon>Alphaproteobacteria</taxon>
        <taxon>Hyphomicrobiales</taxon>
        <taxon>Phyllobacteriaceae</taxon>
        <taxon>Aquamicrobium</taxon>
    </lineage>
</organism>
<name>A0ABS0SCG5_9HYPH</name>
<evidence type="ECO:0000256" key="13">
    <source>
        <dbReference type="ARBA" id="ARBA00047816"/>
    </source>
</evidence>
<evidence type="ECO:0000313" key="16">
    <source>
        <dbReference type="EMBL" id="MBI1620989.1"/>
    </source>
</evidence>
<evidence type="ECO:0000256" key="7">
    <source>
        <dbReference type="ARBA" id="ARBA00022982"/>
    </source>
</evidence>
<feature type="transmembrane region" description="Helical" evidence="14">
    <location>
        <begin position="44"/>
        <end position="68"/>
    </location>
</feature>
<dbReference type="PANTHER" id="PTHR22888:SF9">
    <property type="entry name" value="CYTOCHROME C OXIDASE SUBUNIT 2"/>
    <property type="match status" value="1"/>
</dbReference>
<dbReference type="SUPFAM" id="SSF49503">
    <property type="entry name" value="Cupredoxins"/>
    <property type="match status" value="1"/>
</dbReference>
<reference evidence="16 17" key="1">
    <citation type="submission" date="2020-10" db="EMBL/GenBank/DDBJ databases">
        <title>Aquamicrobium zhengzhouensis sp. nov., a exopolysaccharide producing bacterium isolated from farmland soil.</title>
        <authorList>
            <person name="Wang X."/>
        </authorList>
    </citation>
    <scope>NUCLEOTIDE SEQUENCE [LARGE SCALE GENOMIC DNA]</scope>
    <source>
        <strain evidence="17">cd-1</strain>
    </source>
</reference>
<evidence type="ECO:0000256" key="14">
    <source>
        <dbReference type="SAM" id="Phobius"/>
    </source>
</evidence>
<dbReference type="InterPro" id="IPR014222">
    <property type="entry name" value="Cyt_c_oxidase_su2"/>
</dbReference>
<dbReference type="Proteomes" id="UP000601789">
    <property type="component" value="Unassembled WGS sequence"/>
</dbReference>
<evidence type="ECO:0000256" key="12">
    <source>
        <dbReference type="ARBA" id="ARBA00031399"/>
    </source>
</evidence>
<keyword evidence="8 14" id="KW-1133">Transmembrane helix</keyword>
<keyword evidence="9" id="KW-0186">Copper</keyword>
<evidence type="ECO:0000256" key="6">
    <source>
        <dbReference type="ARBA" id="ARBA00022723"/>
    </source>
</evidence>
<dbReference type="Gene3D" id="2.60.40.420">
    <property type="entry name" value="Cupredoxins - blue copper proteins"/>
    <property type="match status" value="1"/>
</dbReference>
<feature type="transmembrane region" description="Helical" evidence="14">
    <location>
        <begin position="118"/>
        <end position="141"/>
    </location>
</feature>
<keyword evidence="6" id="KW-0479">Metal-binding</keyword>
<protein>
    <recommendedName>
        <fullName evidence="12">Cytochrome aa3 subunit 2</fullName>
    </recommendedName>
</protein>
<evidence type="ECO:0000256" key="5">
    <source>
        <dbReference type="ARBA" id="ARBA00022692"/>
    </source>
</evidence>
<dbReference type="PROSITE" id="PS50857">
    <property type="entry name" value="COX2_CUA"/>
    <property type="match status" value="1"/>
</dbReference>
<feature type="transmembrane region" description="Helical" evidence="14">
    <location>
        <begin position="80"/>
        <end position="106"/>
    </location>
</feature>
<evidence type="ECO:0000256" key="8">
    <source>
        <dbReference type="ARBA" id="ARBA00022989"/>
    </source>
</evidence>
<evidence type="ECO:0000313" key="17">
    <source>
        <dbReference type="Proteomes" id="UP000601789"/>
    </source>
</evidence>
<dbReference type="InterPro" id="IPR002429">
    <property type="entry name" value="CcO_II-like_C"/>
</dbReference>
<sequence length="269" mass="28748">MSGNSNCRFHRLACNFLDDGVVAAGSGLAHERSPSRARSDLVAAWFRSSAAIVSIISLAACAGPLSALQPEGPAARGTATLWWSMLIGAAVIFLAVLAISALAILRPAVVASFGARRTILWGGLIVPTVILTILVIAAFALGERLLATPREEMPLRIDVTARQWNWEFRYPGGESTANKVRIPVGEDVDFALTSEDVIHGFWIPRLGGKLDAIPGHTNVIRLRADRPGTYGGVCAEYCGTGHAVMPFTVEAVSREEFYSVPAQSAELRP</sequence>
<comment type="function">
    <text evidence="11">Subunits I and II form the functional core of the enzyme complex. Electrons originating in cytochrome c are transferred via heme a and Cu(A) to the binuclear center formed by heme a3 and Cu(B).</text>
</comment>
<dbReference type="Pfam" id="PF00116">
    <property type="entry name" value="COX2"/>
    <property type="match status" value="1"/>
</dbReference>
<evidence type="ECO:0000256" key="9">
    <source>
        <dbReference type="ARBA" id="ARBA00023008"/>
    </source>
</evidence>
<evidence type="ECO:0000256" key="1">
    <source>
        <dbReference type="ARBA" id="ARBA00004141"/>
    </source>
</evidence>
<feature type="domain" description="Cytochrome oxidase subunit II copper A binding" evidence="15">
    <location>
        <begin position="152"/>
        <end position="263"/>
    </location>
</feature>
<dbReference type="InterPro" id="IPR045187">
    <property type="entry name" value="CcO_II"/>
</dbReference>
<dbReference type="CDD" id="cd04213">
    <property type="entry name" value="CuRO_CcO_Caa3_II"/>
    <property type="match status" value="1"/>
</dbReference>
<evidence type="ECO:0000256" key="11">
    <source>
        <dbReference type="ARBA" id="ARBA00024688"/>
    </source>
</evidence>
<gene>
    <name evidence="16" type="primary">coxB</name>
    <name evidence="16" type="ORF">IOD40_09975</name>
</gene>
<keyword evidence="4" id="KW-0679">Respiratory chain</keyword>
<keyword evidence="7" id="KW-0249">Electron transport</keyword>
<evidence type="ECO:0000256" key="4">
    <source>
        <dbReference type="ARBA" id="ARBA00022660"/>
    </source>
</evidence>
<keyword evidence="17" id="KW-1185">Reference proteome</keyword>
<accession>A0ABS0SCG5</accession>
<evidence type="ECO:0000256" key="10">
    <source>
        <dbReference type="ARBA" id="ARBA00023136"/>
    </source>
</evidence>
<dbReference type="NCBIfam" id="TIGR02866">
    <property type="entry name" value="CoxB"/>
    <property type="match status" value="1"/>
</dbReference>
<comment type="catalytic activity">
    <reaction evidence="13">
        <text>4 Fe(II)-[cytochrome c] + O2 + 8 H(+)(in) = 4 Fe(III)-[cytochrome c] + 2 H2O + 4 H(+)(out)</text>
        <dbReference type="Rhea" id="RHEA:11436"/>
        <dbReference type="Rhea" id="RHEA-COMP:10350"/>
        <dbReference type="Rhea" id="RHEA-COMP:14399"/>
        <dbReference type="ChEBI" id="CHEBI:15377"/>
        <dbReference type="ChEBI" id="CHEBI:15378"/>
        <dbReference type="ChEBI" id="CHEBI:15379"/>
        <dbReference type="ChEBI" id="CHEBI:29033"/>
        <dbReference type="ChEBI" id="CHEBI:29034"/>
        <dbReference type="EC" id="7.1.1.9"/>
    </reaction>
</comment>
<dbReference type="PROSITE" id="PS00078">
    <property type="entry name" value="COX2"/>
    <property type="match status" value="1"/>
</dbReference>
<keyword evidence="5 14" id="KW-0812">Transmembrane</keyword>
<keyword evidence="10 14" id="KW-0472">Membrane</keyword>
<comment type="caution">
    <text evidence="16">The sequence shown here is derived from an EMBL/GenBank/DDBJ whole genome shotgun (WGS) entry which is preliminary data.</text>
</comment>
<proteinExistence type="inferred from homology"/>
<evidence type="ECO:0000256" key="2">
    <source>
        <dbReference type="ARBA" id="ARBA00007866"/>
    </source>
</evidence>
<dbReference type="EMBL" id="JADGMQ010000005">
    <property type="protein sequence ID" value="MBI1620989.1"/>
    <property type="molecule type" value="Genomic_DNA"/>
</dbReference>
<dbReference type="InterPro" id="IPR001505">
    <property type="entry name" value="Copper_CuA"/>
</dbReference>
<dbReference type="PANTHER" id="PTHR22888">
    <property type="entry name" value="CYTOCHROME C OXIDASE, SUBUNIT II"/>
    <property type="match status" value="1"/>
</dbReference>
<evidence type="ECO:0000259" key="15">
    <source>
        <dbReference type="PROSITE" id="PS50857"/>
    </source>
</evidence>